<name>A0AAD4WCM6_PRUDU</name>
<evidence type="ECO:0000313" key="1">
    <source>
        <dbReference type="EMBL" id="KAI5339706.1"/>
    </source>
</evidence>
<protein>
    <submittedName>
        <fullName evidence="1">Uncharacterized protein</fullName>
    </submittedName>
</protein>
<proteinExistence type="predicted"/>
<evidence type="ECO:0000313" key="2">
    <source>
        <dbReference type="Proteomes" id="UP001054821"/>
    </source>
</evidence>
<organism evidence="1 2">
    <name type="scientific">Prunus dulcis</name>
    <name type="common">Almond</name>
    <name type="synonym">Amygdalus dulcis</name>
    <dbReference type="NCBI Taxonomy" id="3755"/>
    <lineage>
        <taxon>Eukaryota</taxon>
        <taxon>Viridiplantae</taxon>
        <taxon>Streptophyta</taxon>
        <taxon>Embryophyta</taxon>
        <taxon>Tracheophyta</taxon>
        <taxon>Spermatophyta</taxon>
        <taxon>Magnoliopsida</taxon>
        <taxon>eudicotyledons</taxon>
        <taxon>Gunneridae</taxon>
        <taxon>Pentapetalae</taxon>
        <taxon>rosids</taxon>
        <taxon>fabids</taxon>
        <taxon>Rosales</taxon>
        <taxon>Rosaceae</taxon>
        <taxon>Amygdaloideae</taxon>
        <taxon>Amygdaleae</taxon>
        <taxon>Prunus</taxon>
    </lineage>
</organism>
<comment type="caution">
    <text evidence="1">The sequence shown here is derived from an EMBL/GenBank/DDBJ whole genome shotgun (WGS) entry which is preliminary data.</text>
</comment>
<keyword evidence="2" id="KW-1185">Reference proteome</keyword>
<accession>A0AAD4WCM6</accession>
<reference evidence="1 2" key="1">
    <citation type="journal article" date="2022" name="G3 (Bethesda)">
        <title>Whole-genome sequence and methylome profiling of the almond [Prunus dulcis (Mill.) D.A. Webb] cultivar 'Nonpareil'.</title>
        <authorList>
            <person name="D'Amico-Willman K.M."/>
            <person name="Ouma W.Z."/>
            <person name="Meulia T."/>
            <person name="Sideli G.M."/>
            <person name="Gradziel T.M."/>
            <person name="Fresnedo-Ramirez J."/>
        </authorList>
    </citation>
    <scope>NUCLEOTIDE SEQUENCE [LARGE SCALE GENOMIC DNA]</scope>
    <source>
        <strain evidence="1">Clone GOH B32 T37-40</strain>
    </source>
</reference>
<gene>
    <name evidence="1" type="ORF">L3X38_018978</name>
</gene>
<dbReference type="Proteomes" id="UP001054821">
    <property type="component" value="Chromosome 3"/>
</dbReference>
<sequence length="76" mass="8332">MLKPLWCTYTIEPDALAEEHARANKELRDLRASTEIRAKTSIETVIVALLTDNEASAAISGANADEDHHQRTTSIG</sequence>
<dbReference type="EMBL" id="JAJFAZ020000003">
    <property type="protein sequence ID" value="KAI5339706.1"/>
    <property type="molecule type" value="Genomic_DNA"/>
</dbReference>
<dbReference type="AlphaFoldDB" id="A0AAD4WCM6"/>